<comment type="similarity">
    <text evidence="1">Belongs to the bacterial solute-binding protein 8 family.</text>
</comment>
<evidence type="ECO:0000259" key="3">
    <source>
        <dbReference type="PROSITE" id="PS50983"/>
    </source>
</evidence>
<organism evidence="4">
    <name type="scientific">Paenibacillus sp. BIHB 4019</name>
    <dbReference type="NCBI Taxonomy" id="1870819"/>
    <lineage>
        <taxon>Bacteria</taxon>
        <taxon>Bacillati</taxon>
        <taxon>Bacillota</taxon>
        <taxon>Bacilli</taxon>
        <taxon>Bacillales</taxon>
        <taxon>Paenibacillaceae</taxon>
        <taxon>Paenibacillus</taxon>
    </lineage>
</organism>
<gene>
    <name evidence="4" type="ORF">BBD42_13915</name>
</gene>
<dbReference type="GO" id="GO:0071281">
    <property type="term" value="P:cellular response to iron ion"/>
    <property type="evidence" value="ECO:0007669"/>
    <property type="project" value="TreeGrafter"/>
</dbReference>
<protein>
    <submittedName>
        <fullName evidence="4">Iron-hydroxamate ABC transporter substrate-binding protein</fullName>
    </submittedName>
</protein>
<dbReference type="EMBL" id="CP016808">
    <property type="protein sequence ID" value="ANY70735.1"/>
    <property type="molecule type" value="Genomic_DNA"/>
</dbReference>
<dbReference type="RefSeq" id="WP_099521608.1">
    <property type="nucleotide sequence ID" value="NZ_CP016808.1"/>
</dbReference>
<evidence type="ECO:0000256" key="1">
    <source>
        <dbReference type="ARBA" id="ARBA00008814"/>
    </source>
</evidence>
<evidence type="ECO:0000313" key="4">
    <source>
        <dbReference type="EMBL" id="ANY70735.1"/>
    </source>
</evidence>
<evidence type="ECO:0000256" key="2">
    <source>
        <dbReference type="SAM" id="SignalP"/>
    </source>
</evidence>
<dbReference type="Pfam" id="PF01497">
    <property type="entry name" value="Peripla_BP_2"/>
    <property type="match status" value="1"/>
</dbReference>
<dbReference type="PROSITE" id="PS50983">
    <property type="entry name" value="FE_B12_PBP"/>
    <property type="match status" value="1"/>
</dbReference>
<feature type="signal peptide" evidence="2">
    <location>
        <begin position="1"/>
        <end position="20"/>
    </location>
</feature>
<dbReference type="PANTHER" id="PTHR30535:SF34">
    <property type="entry name" value="MOLYBDATE-BINDING PROTEIN MOLA"/>
    <property type="match status" value="1"/>
</dbReference>
<dbReference type="PANTHER" id="PTHR30535">
    <property type="entry name" value="VITAMIN B12-BINDING PROTEIN"/>
    <property type="match status" value="1"/>
</dbReference>
<sequence length="322" mass="34026">MKIVYPVMLALLLLAAPGCSQNVNSAASQGVASQAEKQNAVAITDFAGRQLTFAAVPSHIVALSNGEADIIYALGGTLVGRPTSSVPLANEEAEAVEQIGSTHEVDLEKIAFLKADVVLGNNPMNTKDIPTIESIGAKMVLSSANSIDDIKKQITLLGQLLQKQSRAEELIAEIDGKLSQIAANASTNKTRALLVYGAPGTFMAALPNSLSGNILEMAGGENIASDYEALQSYPQYAQLNSERIVQSNPQVVMIMTHGNPEQVKDAFLKEMQSNAAWNGLDAVKNNAIEVLPADLFGTNPGTRITDALTLMIELLDGAKTQP</sequence>
<feature type="domain" description="Fe/B12 periplasmic-binding" evidence="3">
    <location>
        <begin position="59"/>
        <end position="319"/>
    </location>
</feature>
<name>A0A1B2DSR7_9BACL</name>
<keyword evidence="2" id="KW-0732">Signal</keyword>
<dbReference type="InterPro" id="IPR050902">
    <property type="entry name" value="ABC_Transporter_SBP"/>
</dbReference>
<dbReference type="InterPro" id="IPR002491">
    <property type="entry name" value="ABC_transptr_periplasmic_BD"/>
</dbReference>
<dbReference type="AlphaFoldDB" id="A0A1B2DSR7"/>
<dbReference type="SUPFAM" id="SSF53807">
    <property type="entry name" value="Helical backbone' metal receptor"/>
    <property type="match status" value="1"/>
</dbReference>
<proteinExistence type="inferred from homology"/>
<reference evidence="4" key="1">
    <citation type="submission" date="2016-08" db="EMBL/GenBank/DDBJ databases">
        <title>Complete Genome Seqeunce of Paenibacillus sp. BIHB 4019 from tea rhizoplane.</title>
        <authorList>
            <person name="Thakur R."/>
            <person name="Swarnkar M.K."/>
            <person name="Gulati A."/>
        </authorList>
    </citation>
    <scope>NUCLEOTIDE SEQUENCE [LARGE SCALE GENOMIC DNA]</scope>
    <source>
        <strain evidence="4">BIHB4019</strain>
    </source>
</reference>
<feature type="chain" id="PRO_5039419858" evidence="2">
    <location>
        <begin position="21"/>
        <end position="322"/>
    </location>
</feature>
<accession>A0A1B2DSR7</accession>
<dbReference type="Gene3D" id="3.40.50.1980">
    <property type="entry name" value="Nitrogenase molybdenum iron protein domain"/>
    <property type="match status" value="2"/>
</dbReference>